<keyword evidence="7" id="KW-0812">Transmembrane</keyword>
<keyword evidence="3" id="KW-0479">Metal-binding</keyword>
<feature type="transmembrane region" description="Helical" evidence="7">
    <location>
        <begin position="77"/>
        <end position="98"/>
    </location>
</feature>
<dbReference type="GO" id="GO:0005634">
    <property type="term" value="C:nucleus"/>
    <property type="evidence" value="ECO:0007669"/>
    <property type="project" value="UniProtKB-SubCell"/>
</dbReference>
<dbReference type="WBParaSite" id="ALUE_0002348601-mRNA-1">
    <property type="protein sequence ID" value="ALUE_0002348601-mRNA-1"/>
    <property type="gene ID" value="ALUE_0002348601"/>
</dbReference>
<sequence>MFPTTHLANGNDIKASNETIWKYDREANLREWIIEACVQQRQALRLAVAAEIVERIRAEIKEKTQFSCSAGIGSNKVYYYLIFIFFLLCFHMLLILSFKSFRVGKFVMFLS</sequence>
<protein>
    <submittedName>
        <fullName evidence="10">UmuC domain-containing protein</fullName>
    </submittedName>
</protein>
<feature type="domain" description="UmuC" evidence="8">
    <location>
        <begin position="35"/>
        <end position="77"/>
    </location>
</feature>
<keyword evidence="6" id="KW-0539">Nucleus</keyword>
<evidence type="ECO:0000313" key="9">
    <source>
        <dbReference type="Proteomes" id="UP000036681"/>
    </source>
</evidence>
<dbReference type="AlphaFoldDB" id="A0A0M3IXK8"/>
<name>A0A0M3IXK8_ASCLU</name>
<dbReference type="InterPro" id="IPR052230">
    <property type="entry name" value="DNA_polymerase_eta"/>
</dbReference>
<proteinExistence type="predicted"/>
<dbReference type="GO" id="GO:0003887">
    <property type="term" value="F:DNA-directed DNA polymerase activity"/>
    <property type="evidence" value="ECO:0007669"/>
    <property type="project" value="TreeGrafter"/>
</dbReference>
<keyword evidence="5" id="KW-0234">DNA repair</keyword>
<dbReference type="GO" id="GO:0005657">
    <property type="term" value="C:replication fork"/>
    <property type="evidence" value="ECO:0007669"/>
    <property type="project" value="TreeGrafter"/>
</dbReference>
<dbReference type="GO" id="GO:0009314">
    <property type="term" value="P:response to radiation"/>
    <property type="evidence" value="ECO:0007669"/>
    <property type="project" value="TreeGrafter"/>
</dbReference>
<keyword evidence="9" id="KW-1185">Reference proteome</keyword>
<comment type="subcellular location">
    <subcellularLocation>
        <location evidence="1">Nucleus</location>
    </subcellularLocation>
</comment>
<dbReference type="InterPro" id="IPR043502">
    <property type="entry name" value="DNA/RNA_pol_sf"/>
</dbReference>
<keyword evidence="4" id="KW-0227">DNA damage</keyword>
<evidence type="ECO:0000256" key="6">
    <source>
        <dbReference type="ARBA" id="ARBA00023242"/>
    </source>
</evidence>
<dbReference type="InterPro" id="IPR001126">
    <property type="entry name" value="UmuC"/>
</dbReference>
<dbReference type="SUPFAM" id="SSF56672">
    <property type="entry name" value="DNA/RNA polymerases"/>
    <property type="match status" value="1"/>
</dbReference>
<dbReference type="GO" id="GO:0035861">
    <property type="term" value="C:site of double-strand break"/>
    <property type="evidence" value="ECO:0007669"/>
    <property type="project" value="TreeGrafter"/>
</dbReference>
<accession>A0A0M3IXK8</accession>
<evidence type="ECO:0000313" key="10">
    <source>
        <dbReference type="WBParaSite" id="ALUE_0002348601-mRNA-1"/>
    </source>
</evidence>
<dbReference type="Pfam" id="PF00817">
    <property type="entry name" value="IMS"/>
    <property type="match status" value="1"/>
</dbReference>
<dbReference type="InterPro" id="IPR043128">
    <property type="entry name" value="Rev_trsase/Diguanyl_cyclase"/>
</dbReference>
<evidence type="ECO:0000256" key="1">
    <source>
        <dbReference type="ARBA" id="ARBA00004123"/>
    </source>
</evidence>
<evidence type="ECO:0000256" key="4">
    <source>
        <dbReference type="ARBA" id="ARBA00022763"/>
    </source>
</evidence>
<evidence type="ECO:0000256" key="2">
    <source>
        <dbReference type="ARBA" id="ARBA00022679"/>
    </source>
</evidence>
<reference evidence="10" key="1">
    <citation type="submission" date="2017-02" db="UniProtKB">
        <authorList>
            <consortium name="WormBaseParasite"/>
        </authorList>
    </citation>
    <scope>IDENTIFICATION</scope>
</reference>
<keyword evidence="2" id="KW-0808">Transferase</keyword>
<organism evidence="9 10">
    <name type="scientific">Ascaris lumbricoides</name>
    <name type="common">Giant roundworm</name>
    <dbReference type="NCBI Taxonomy" id="6252"/>
    <lineage>
        <taxon>Eukaryota</taxon>
        <taxon>Metazoa</taxon>
        <taxon>Ecdysozoa</taxon>
        <taxon>Nematoda</taxon>
        <taxon>Chromadorea</taxon>
        <taxon>Rhabditida</taxon>
        <taxon>Spirurina</taxon>
        <taxon>Ascaridomorpha</taxon>
        <taxon>Ascaridoidea</taxon>
        <taxon>Ascarididae</taxon>
        <taxon>Ascaris</taxon>
    </lineage>
</organism>
<evidence type="ECO:0000259" key="8">
    <source>
        <dbReference type="Pfam" id="PF00817"/>
    </source>
</evidence>
<keyword evidence="7" id="KW-0472">Membrane</keyword>
<dbReference type="PANTHER" id="PTHR45873">
    <property type="entry name" value="DNA POLYMERASE ETA"/>
    <property type="match status" value="1"/>
</dbReference>
<keyword evidence="7" id="KW-1133">Transmembrane helix</keyword>
<dbReference type="Gene3D" id="3.30.70.270">
    <property type="match status" value="1"/>
</dbReference>
<dbReference type="PANTHER" id="PTHR45873:SF1">
    <property type="entry name" value="DNA POLYMERASE ETA"/>
    <property type="match status" value="1"/>
</dbReference>
<dbReference type="GO" id="GO:0046872">
    <property type="term" value="F:metal ion binding"/>
    <property type="evidence" value="ECO:0007669"/>
    <property type="project" value="UniProtKB-KW"/>
</dbReference>
<evidence type="ECO:0000256" key="3">
    <source>
        <dbReference type="ARBA" id="ARBA00022723"/>
    </source>
</evidence>
<dbReference type="GO" id="GO:0006281">
    <property type="term" value="P:DNA repair"/>
    <property type="evidence" value="ECO:0007669"/>
    <property type="project" value="UniProtKB-KW"/>
</dbReference>
<evidence type="ECO:0000256" key="5">
    <source>
        <dbReference type="ARBA" id="ARBA00023204"/>
    </source>
</evidence>
<dbReference type="GO" id="GO:0042276">
    <property type="term" value="P:error-prone translesion synthesis"/>
    <property type="evidence" value="ECO:0007669"/>
    <property type="project" value="TreeGrafter"/>
</dbReference>
<evidence type="ECO:0000256" key="7">
    <source>
        <dbReference type="SAM" id="Phobius"/>
    </source>
</evidence>
<dbReference type="Proteomes" id="UP000036681">
    <property type="component" value="Unplaced"/>
</dbReference>